<sequence>MFFWLWTVLVVGTLVGAFFLARRLWRSALALGRELARATEVSAELAQRVDELQAIAAASRVPIGPTLFADPEPLRARREELRAERAGRRARRLEVARGWRVYWT</sequence>
<reference evidence="2 3" key="1">
    <citation type="submission" date="2019-07" db="EMBL/GenBank/DDBJ databases">
        <title>Whole genome shotgun sequence of Cellulomonas composti NBRC 100758.</title>
        <authorList>
            <person name="Hosoyama A."/>
            <person name="Uohara A."/>
            <person name="Ohji S."/>
            <person name="Ichikawa N."/>
        </authorList>
    </citation>
    <scope>NUCLEOTIDE SEQUENCE [LARGE SCALE GENOMIC DNA]</scope>
    <source>
        <strain evidence="2 3">NBRC 100758</strain>
    </source>
</reference>
<feature type="transmembrane region" description="Helical" evidence="1">
    <location>
        <begin position="6"/>
        <end position="25"/>
    </location>
</feature>
<dbReference type="EMBL" id="BJWG01000001">
    <property type="protein sequence ID" value="GEL93526.1"/>
    <property type="molecule type" value="Genomic_DNA"/>
</dbReference>
<evidence type="ECO:0000313" key="3">
    <source>
        <dbReference type="Proteomes" id="UP000321720"/>
    </source>
</evidence>
<evidence type="ECO:0000313" key="2">
    <source>
        <dbReference type="EMBL" id="GEL93526.1"/>
    </source>
</evidence>
<dbReference type="AlphaFoldDB" id="A0A511J698"/>
<comment type="caution">
    <text evidence="2">The sequence shown here is derived from an EMBL/GenBank/DDBJ whole genome shotgun (WGS) entry which is preliminary data.</text>
</comment>
<keyword evidence="3" id="KW-1185">Reference proteome</keyword>
<name>A0A511J698_9CELL</name>
<evidence type="ECO:0000256" key="1">
    <source>
        <dbReference type="SAM" id="Phobius"/>
    </source>
</evidence>
<keyword evidence="1" id="KW-0472">Membrane</keyword>
<protein>
    <submittedName>
        <fullName evidence="2">Uncharacterized protein</fullName>
    </submittedName>
</protein>
<keyword evidence="1" id="KW-0812">Transmembrane</keyword>
<keyword evidence="1" id="KW-1133">Transmembrane helix</keyword>
<proteinExistence type="predicted"/>
<accession>A0A511J698</accession>
<dbReference type="Proteomes" id="UP000321720">
    <property type="component" value="Unassembled WGS sequence"/>
</dbReference>
<organism evidence="2 3">
    <name type="scientific">Cellulomonas composti</name>
    <dbReference type="NCBI Taxonomy" id="266130"/>
    <lineage>
        <taxon>Bacteria</taxon>
        <taxon>Bacillati</taxon>
        <taxon>Actinomycetota</taxon>
        <taxon>Actinomycetes</taxon>
        <taxon>Micrococcales</taxon>
        <taxon>Cellulomonadaceae</taxon>
        <taxon>Cellulomonas</taxon>
    </lineage>
</organism>
<gene>
    <name evidence="2" type="ORF">CCO02nite_01840</name>
</gene>